<proteinExistence type="predicted"/>
<keyword evidence="2" id="KW-1185">Reference proteome</keyword>
<protein>
    <submittedName>
        <fullName evidence="1">Uncharacterized protein</fullName>
    </submittedName>
</protein>
<dbReference type="RefSeq" id="XP_060291792.1">
    <property type="nucleotide sequence ID" value="XM_060440482.1"/>
</dbReference>
<dbReference type="EMBL" id="JAUIRO010000007">
    <property type="protein sequence ID" value="KAK0706698.1"/>
    <property type="molecule type" value="Genomic_DNA"/>
</dbReference>
<dbReference type="AlphaFoldDB" id="A0AA40DNT7"/>
<reference evidence="1" key="1">
    <citation type="submission" date="2023-06" db="EMBL/GenBank/DDBJ databases">
        <title>Genome-scale phylogeny and comparative genomics of the fungal order Sordariales.</title>
        <authorList>
            <consortium name="Lawrence Berkeley National Laboratory"/>
            <person name="Hensen N."/>
            <person name="Bonometti L."/>
            <person name="Westerberg I."/>
            <person name="Brannstrom I.O."/>
            <person name="Guillou S."/>
            <person name="Cros-Aarteil S."/>
            <person name="Calhoun S."/>
            <person name="Haridas S."/>
            <person name="Kuo A."/>
            <person name="Mondo S."/>
            <person name="Pangilinan J."/>
            <person name="Riley R."/>
            <person name="LaButti K."/>
            <person name="Andreopoulos B."/>
            <person name="Lipzen A."/>
            <person name="Chen C."/>
            <person name="Yanf M."/>
            <person name="Daum C."/>
            <person name="Ng V."/>
            <person name="Clum A."/>
            <person name="Steindorff A."/>
            <person name="Ohm R."/>
            <person name="Martin F."/>
            <person name="Silar P."/>
            <person name="Natvig D."/>
            <person name="Lalanne C."/>
            <person name="Gautier V."/>
            <person name="Ament-velasquez S.L."/>
            <person name="Kruys A."/>
            <person name="Hutchinson M.I."/>
            <person name="Powell A.J."/>
            <person name="Barry K."/>
            <person name="Miller A.N."/>
            <person name="Grigoriev I.V."/>
            <person name="Debuchy R."/>
            <person name="Gladieux P."/>
            <person name="Thoren M.H."/>
            <person name="Johannesson H."/>
        </authorList>
    </citation>
    <scope>NUCLEOTIDE SEQUENCE</scope>
    <source>
        <strain evidence="1">SMH2392-1A</strain>
    </source>
</reference>
<dbReference type="Proteomes" id="UP001172101">
    <property type="component" value="Unassembled WGS sequence"/>
</dbReference>
<evidence type="ECO:0000313" key="1">
    <source>
        <dbReference type="EMBL" id="KAK0706698.1"/>
    </source>
</evidence>
<accession>A0AA40DNT7</accession>
<name>A0AA40DNT7_9PEZI</name>
<sequence>MLQIFTPSVLPSNLEEHQALSNSSHNNDSDLLCLLNCYPMFPGSKLSAINSGYDLDLPFQVLNFVAVLALVLDMLVERRFCRSVVSLFAETALVLVSVNVSDERAMDRDKGLDWGAESHFLVKACHILQCGWALQAWGTFHVLNFMFESLDLLVAALHWQ</sequence>
<gene>
    <name evidence="1" type="ORF">B0T26DRAFT_680347</name>
</gene>
<comment type="caution">
    <text evidence="1">The sequence shown here is derived from an EMBL/GenBank/DDBJ whole genome shotgun (WGS) entry which is preliminary data.</text>
</comment>
<evidence type="ECO:0000313" key="2">
    <source>
        <dbReference type="Proteomes" id="UP001172101"/>
    </source>
</evidence>
<dbReference type="GeneID" id="85323752"/>
<organism evidence="1 2">
    <name type="scientific">Lasiosphaeria miniovina</name>
    <dbReference type="NCBI Taxonomy" id="1954250"/>
    <lineage>
        <taxon>Eukaryota</taxon>
        <taxon>Fungi</taxon>
        <taxon>Dikarya</taxon>
        <taxon>Ascomycota</taxon>
        <taxon>Pezizomycotina</taxon>
        <taxon>Sordariomycetes</taxon>
        <taxon>Sordariomycetidae</taxon>
        <taxon>Sordariales</taxon>
        <taxon>Lasiosphaeriaceae</taxon>
        <taxon>Lasiosphaeria</taxon>
    </lineage>
</organism>